<dbReference type="eggNOG" id="COG2932">
    <property type="taxonomic scope" value="Bacteria"/>
</dbReference>
<dbReference type="InterPro" id="IPR010982">
    <property type="entry name" value="Lambda_DNA-bd_dom_sf"/>
</dbReference>
<dbReference type="Pfam" id="PF07022">
    <property type="entry name" value="Phage_CI_repr"/>
    <property type="match status" value="2"/>
</dbReference>
<dbReference type="InterPro" id="IPR001387">
    <property type="entry name" value="Cro/C1-type_HTH"/>
</dbReference>
<dbReference type="Gene3D" id="2.10.109.10">
    <property type="entry name" value="Umud Fragment, subunit A"/>
    <property type="match status" value="1"/>
</dbReference>
<dbReference type="InterPro" id="IPR010744">
    <property type="entry name" value="Phage_CI_N"/>
</dbReference>
<keyword evidence="3" id="KW-1185">Reference proteome</keyword>
<dbReference type="SMART" id="SM00530">
    <property type="entry name" value="HTH_XRE"/>
    <property type="match status" value="2"/>
</dbReference>
<accession>A0A1H3XH89</accession>
<reference evidence="2 3" key="1">
    <citation type="submission" date="2016-10" db="EMBL/GenBank/DDBJ databases">
        <authorList>
            <person name="de Groot N.N."/>
        </authorList>
    </citation>
    <scope>NUCLEOTIDE SEQUENCE [LARGE SCALE GENOMIC DNA]</scope>
    <source>
        <strain evidence="2 3">ATCC 29281</strain>
    </source>
</reference>
<feature type="domain" description="HTH cro/C1-type" evidence="1">
    <location>
        <begin position="13"/>
        <end position="68"/>
    </location>
</feature>
<evidence type="ECO:0000313" key="2">
    <source>
        <dbReference type="EMBL" id="SDZ98024.1"/>
    </source>
</evidence>
<dbReference type="InterPro" id="IPR032499">
    <property type="entry name" value="Phage_CI_C"/>
</dbReference>
<evidence type="ECO:0000259" key="1">
    <source>
        <dbReference type="SMART" id="SM00530"/>
    </source>
</evidence>
<dbReference type="GO" id="GO:0051259">
    <property type="term" value="P:protein complex oligomerization"/>
    <property type="evidence" value="ECO:0007669"/>
    <property type="project" value="InterPro"/>
</dbReference>
<evidence type="ECO:0000313" key="3">
    <source>
        <dbReference type="Proteomes" id="UP000187280"/>
    </source>
</evidence>
<feature type="domain" description="HTH cro/C1-type" evidence="1">
    <location>
        <begin position="103"/>
        <end position="158"/>
    </location>
</feature>
<dbReference type="Gene3D" id="1.10.260.40">
    <property type="entry name" value="lambda repressor-like DNA-binding domains"/>
    <property type="match status" value="2"/>
</dbReference>
<gene>
    <name evidence="2" type="ORF">SAMN02982996_00628</name>
</gene>
<dbReference type="Proteomes" id="UP000187280">
    <property type="component" value="Unassembled WGS sequence"/>
</dbReference>
<dbReference type="AlphaFoldDB" id="A0A1H3XH89"/>
<dbReference type="GO" id="GO:0045892">
    <property type="term" value="P:negative regulation of DNA-templated transcription"/>
    <property type="evidence" value="ECO:0007669"/>
    <property type="project" value="InterPro"/>
</dbReference>
<name>A0A1H3XH89_9GAMM</name>
<protein>
    <submittedName>
        <fullName evidence="2">Bacteriophage CI repressor helix-turn-helix domain-containing protein</fullName>
    </submittedName>
</protein>
<dbReference type="CDD" id="cd00093">
    <property type="entry name" value="HTH_XRE"/>
    <property type="match status" value="1"/>
</dbReference>
<dbReference type="Pfam" id="PF16452">
    <property type="entry name" value="Phage_CI_C"/>
    <property type="match status" value="1"/>
</dbReference>
<proteinExistence type="predicted"/>
<dbReference type="EMBL" id="FNQS01000002">
    <property type="protein sequence ID" value="SDZ98024.1"/>
    <property type="molecule type" value="Genomic_DNA"/>
</dbReference>
<organism evidence="2 3">
    <name type="scientific">Lonsdalea quercina</name>
    <dbReference type="NCBI Taxonomy" id="71657"/>
    <lineage>
        <taxon>Bacteria</taxon>
        <taxon>Pseudomonadati</taxon>
        <taxon>Pseudomonadota</taxon>
        <taxon>Gammaproteobacteria</taxon>
        <taxon>Enterobacterales</taxon>
        <taxon>Pectobacteriaceae</taxon>
        <taxon>Lonsdalea</taxon>
    </lineage>
</organism>
<sequence>MNRESNTTAAVSVLGRILSSYGVKTQKELSEVTGIPANTISNWVQRGSVPGNIILKCALDNGVDAGWLVTGEFVDTPEMLHQDVDLKGKALYDQVLASGGRAVLRRMLDAYGFSTQKELGELLDIAPGTISTWIRRDFFPGDVVVACALDTGVSLEWLAIGKGSPHHIRHTDANDAGDTVLVPRKTLKAGKLQLDSDWKADSVLLPAGVHSPLLVEGSTASWLVDTGVTCLANGRWLLDIDGRNDIYDVSLLPGKKISVTGSAAQFQCGADEVSPVGLVVLTIIRNV</sequence>
<dbReference type="GO" id="GO:0003677">
    <property type="term" value="F:DNA binding"/>
    <property type="evidence" value="ECO:0007669"/>
    <property type="project" value="InterPro"/>
</dbReference>